<gene>
    <name evidence="3" type="ORF">EDB81DRAFT_934174</name>
</gene>
<feature type="compositionally biased region" description="Basic and acidic residues" evidence="1">
    <location>
        <begin position="1225"/>
        <end position="1254"/>
    </location>
</feature>
<feature type="domain" description="Ubiquitin-like" evidence="2">
    <location>
        <begin position="274"/>
        <end position="351"/>
    </location>
</feature>
<keyword evidence="4" id="KW-1185">Reference proteome</keyword>
<comment type="caution">
    <text evidence="3">The sequence shown here is derived from an EMBL/GenBank/DDBJ whole genome shotgun (WGS) entry which is preliminary data.</text>
</comment>
<dbReference type="PANTHER" id="PTHR38886:SF1">
    <property type="entry name" value="NACHT-NTPASE AND P-LOOP NTPASES N-TERMINAL DOMAIN-CONTAINING PROTEIN"/>
    <property type="match status" value="1"/>
</dbReference>
<feature type="region of interest" description="Disordered" evidence="1">
    <location>
        <begin position="1223"/>
        <end position="1254"/>
    </location>
</feature>
<dbReference type="Gene3D" id="3.40.50.300">
    <property type="entry name" value="P-loop containing nucleotide triphosphate hydrolases"/>
    <property type="match status" value="2"/>
</dbReference>
<proteinExistence type="predicted"/>
<sequence>MSFGWSAGDIAIAVKIAYNIYEALDSCQGAAKEYREAASFLKELTRTLEPLKTFTAWKAYPEYGKDIRDQVNFIKVPVDEFLRIVNKYEPSLGAGARSGHHRHIFMKLKYRCFIQKEVLALRNNIESHMRVLDSLMQRLTLDVVYSTQQSLPGTLHLFFQETIRPEIIKILQNTLASGGYNQIPNPGMSSELYQSLLLRINDLKQIRSLNLLSRTDKGQKYLAGLTMLLQKLMERKYYLVLLYLGQFLKNLFLLLSQLVQPSRQLVPTLIAKFNLTFLDAVGSPSRVLPYEYFRNFKVLQGFVQEEFKGVPLIDRGRYLLLSMVNNHILDERNWQRYIAPGSTVAMSALVRTRQELDFSSMRDSQIELCPEPTCNGTWTRFKSQAWVTCPVCGRELFSAESETPRKDSGDDYFDMNDEDISIFKRIVHQFDGRLAGLQCTDCRLTFCRARDLNQPDGEKEARKKPKPFCTSCAVLVGDFESGAVFGGKGLGWKTDVRTNILALYRADDNWLGLAIEVPLGASNEEDGFGKCHFVERGDQFVAKPTDVLRINVKFPREITHVIRPLPKELALRFPDQPGDKMSLVEVSLLMDATVTVDGYGMTFASPGHPSHEWIRNPRAPIPDIGMSLFGLLDQAKFTLIVDYAPERLMKKWVPESLPPPFSYPYGFQHDWNVERYPALLNQNKGPHFEPACLGLCQRQRASCRDGPELGPRGMAAAPSLSRDRRREAVGILHPLRARRDQANLLRRPARNPGSQEAIRYGMASSVHQRLIDSRSPQTPQREEALKSTHCVEPTDLVLCLRGAKPSLNGAIKTFSDDASANTTLEQALLSSRFGWMCIETSYAAKASSRASARSMRMSTAPVFGKTTALALGTLGMAASHKVFATAPTNVATYNFATRLDDVTARVTQRYNDGKDTDDHIRRKLIVRIYKEIDDFEAFRNLLRDPGATDAAPPDSGAENPSGELHPDDSLELQALQGRIDDKEALARLRDVASGRITWEEYTAGETVAKDEIISLLDSVISAADILCATPSLSHTHRVASVWKNNKAKGIAVDEAAGMLRPDLYTAWGNTLIPCLLAGDDNQLGPVVLALEETDIGGNALNRLGEGAKISPLEWFKDPATGSKQKGDISVIIMSTNSFFGPGFTATQRRLNVMLSRQKSGLIIVGDINTVKHVKAKGGQGSKFKPKTMIIYGPNGEKTFTKAIMLQNVHSWMVQNERVIRIQARQAKDDNNGKDKDLRDEDGNAKGDKGKGKDAEDTLCSFFASLTV</sequence>
<evidence type="ECO:0000313" key="3">
    <source>
        <dbReference type="EMBL" id="KAH7146268.1"/>
    </source>
</evidence>
<organism evidence="3 4">
    <name type="scientific">Dactylonectria macrodidyma</name>
    <dbReference type="NCBI Taxonomy" id="307937"/>
    <lineage>
        <taxon>Eukaryota</taxon>
        <taxon>Fungi</taxon>
        <taxon>Dikarya</taxon>
        <taxon>Ascomycota</taxon>
        <taxon>Pezizomycotina</taxon>
        <taxon>Sordariomycetes</taxon>
        <taxon>Hypocreomycetidae</taxon>
        <taxon>Hypocreales</taxon>
        <taxon>Nectriaceae</taxon>
        <taxon>Dactylonectria</taxon>
    </lineage>
</organism>
<dbReference type="AlphaFoldDB" id="A0A9P9J8H8"/>
<feature type="region of interest" description="Disordered" evidence="1">
    <location>
        <begin position="768"/>
        <end position="787"/>
    </location>
</feature>
<evidence type="ECO:0000256" key="1">
    <source>
        <dbReference type="SAM" id="MobiDB-lite"/>
    </source>
</evidence>
<dbReference type="PANTHER" id="PTHR38886">
    <property type="entry name" value="SESA DOMAIN-CONTAINING PROTEIN"/>
    <property type="match status" value="1"/>
</dbReference>
<dbReference type="EMBL" id="JAGMUV010000008">
    <property type="protein sequence ID" value="KAH7146268.1"/>
    <property type="molecule type" value="Genomic_DNA"/>
</dbReference>
<feature type="region of interest" description="Disordered" evidence="1">
    <location>
        <begin position="944"/>
        <end position="967"/>
    </location>
</feature>
<dbReference type="InterPro" id="IPR054464">
    <property type="entry name" value="ULD_fung"/>
</dbReference>
<dbReference type="InterPro" id="IPR027417">
    <property type="entry name" value="P-loop_NTPase"/>
</dbReference>
<name>A0A9P9J8H8_9HYPO</name>
<accession>A0A9P9J8H8</accession>
<reference evidence="3" key="1">
    <citation type="journal article" date="2021" name="Nat. Commun.">
        <title>Genetic determinants of endophytism in the Arabidopsis root mycobiome.</title>
        <authorList>
            <person name="Mesny F."/>
            <person name="Miyauchi S."/>
            <person name="Thiergart T."/>
            <person name="Pickel B."/>
            <person name="Atanasova L."/>
            <person name="Karlsson M."/>
            <person name="Huettel B."/>
            <person name="Barry K.W."/>
            <person name="Haridas S."/>
            <person name="Chen C."/>
            <person name="Bauer D."/>
            <person name="Andreopoulos W."/>
            <person name="Pangilinan J."/>
            <person name="LaButti K."/>
            <person name="Riley R."/>
            <person name="Lipzen A."/>
            <person name="Clum A."/>
            <person name="Drula E."/>
            <person name="Henrissat B."/>
            <person name="Kohler A."/>
            <person name="Grigoriev I.V."/>
            <person name="Martin F.M."/>
            <person name="Hacquard S."/>
        </authorList>
    </citation>
    <scope>NUCLEOTIDE SEQUENCE</scope>
    <source>
        <strain evidence="3">MPI-CAGE-AT-0147</strain>
    </source>
</reference>
<evidence type="ECO:0000313" key="4">
    <source>
        <dbReference type="Proteomes" id="UP000738349"/>
    </source>
</evidence>
<dbReference type="OrthoDB" id="6513042at2759"/>
<dbReference type="Proteomes" id="UP000738349">
    <property type="component" value="Unassembled WGS sequence"/>
</dbReference>
<evidence type="ECO:0000259" key="2">
    <source>
        <dbReference type="Pfam" id="PF22893"/>
    </source>
</evidence>
<dbReference type="Pfam" id="PF22893">
    <property type="entry name" value="ULD_2"/>
    <property type="match status" value="1"/>
</dbReference>
<protein>
    <recommendedName>
        <fullName evidence="2">Ubiquitin-like domain-containing protein</fullName>
    </recommendedName>
</protein>